<accession>A0AA40ASI4</accession>
<protein>
    <submittedName>
        <fullName evidence="2">Heterokaryon incompatibility protein-domain-containing protein</fullName>
    </submittedName>
</protein>
<proteinExistence type="predicted"/>
<reference evidence="2" key="1">
    <citation type="submission" date="2023-06" db="EMBL/GenBank/DDBJ databases">
        <title>Genome-scale phylogeny and comparative genomics of the fungal order Sordariales.</title>
        <authorList>
            <consortium name="Lawrence Berkeley National Laboratory"/>
            <person name="Hensen N."/>
            <person name="Bonometti L."/>
            <person name="Westerberg I."/>
            <person name="Brannstrom I.O."/>
            <person name="Guillou S."/>
            <person name="Cros-Aarteil S."/>
            <person name="Calhoun S."/>
            <person name="Haridas S."/>
            <person name="Kuo A."/>
            <person name="Mondo S."/>
            <person name="Pangilinan J."/>
            <person name="Riley R."/>
            <person name="Labutti K."/>
            <person name="Andreopoulos B."/>
            <person name="Lipzen A."/>
            <person name="Chen C."/>
            <person name="Yanf M."/>
            <person name="Daum C."/>
            <person name="Ng V."/>
            <person name="Clum A."/>
            <person name="Steindorff A."/>
            <person name="Ohm R."/>
            <person name="Martin F."/>
            <person name="Silar P."/>
            <person name="Natvig D."/>
            <person name="Lalanne C."/>
            <person name="Gautier V."/>
            <person name="Ament-Velasquez S.L."/>
            <person name="Kruys A."/>
            <person name="Hutchinson M.I."/>
            <person name="Powell A.J."/>
            <person name="Barry K."/>
            <person name="Miller A.N."/>
            <person name="Grigoriev I.V."/>
            <person name="Debuchy R."/>
            <person name="Gladieux P."/>
            <person name="Thoren M.H."/>
            <person name="Johannesson H."/>
        </authorList>
    </citation>
    <scope>NUCLEOTIDE SEQUENCE</scope>
    <source>
        <strain evidence="2">CBS 540.89</strain>
    </source>
</reference>
<sequence>METPTVFSFDNPHTCQHCSDLHLDLSIKRPTLCCFWCDYQAAAKATTNNQYVCENCGRPFFVSNDTEYHYSLKLPYDVPQAIDAAEAEAGGCELYRWVCRSLARDWNEWAGKHRIELLGENWGAAKDGLSLWIKVYDRGTGERVGITTDIKMLDVWAVEGEGWGGGYTAGRPYVRDVGGEKSMGFARRCFGVCMERHAWCRTDQVDYFGVEREAEGGLEWEVVGEGDVPTRLIDVGMETGAGVRLVETGDGGEGLMGEISRAGFVALSYCWGGDQKAKLTTSNIDDYKKSIDVGSLDQTIQDAIWVAREVGFRYLWVDSLCILQDDRDGHGTNPDKAFEITRMASYYGRATLTLLAASSSRAAEGFLGLRPNSGFATGPIRIPLRKLGSDEKEIIGDVYLVEELRYPPAEPITTRGWTLQESMLSRRILVFAQRQLYWSCVNSFAGVGGGVTHLMNRTIPGRTSLVEGVYPVGSLMDQKTTAQWNVIVGEYTKRALGQAGDKLWAVSALAEQIVKVGRQRGERLRYVAGLLVEEGDMLSWLQQLSWKPAGPVTKERPKGRYRAPTWSWASVEGEVETAMTSVSVSLVVEDWGVQLVVEGAEYGALKPGAWIRLTGTVMAVVEVLRYGVVIWDEMESVTLTGKPVGPPEWSGLVDQPIWELTFLEDSPEDKEAILMALRDSEAGEMLLLLGTDGHEGFGILVERGAGDDLGLYQRRGTYYLKETDYALSNTDVKSDFDELGHRETLKII</sequence>
<name>A0AA40ASI4_9PEZI</name>
<feature type="domain" description="Heterokaryon incompatibility" evidence="1">
    <location>
        <begin position="264"/>
        <end position="421"/>
    </location>
</feature>
<dbReference type="PANTHER" id="PTHR33112">
    <property type="entry name" value="DOMAIN PROTEIN, PUTATIVE-RELATED"/>
    <property type="match status" value="1"/>
</dbReference>
<evidence type="ECO:0000313" key="2">
    <source>
        <dbReference type="EMBL" id="KAK0721216.1"/>
    </source>
</evidence>
<dbReference type="Proteomes" id="UP001172159">
    <property type="component" value="Unassembled WGS sequence"/>
</dbReference>
<dbReference type="AlphaFoldDB" id="A0AA40ASI4"/>
<keyword evidence="3" id="KW-1185">Reference proteome</keyword>
<organism evidence="2 3">
    <name type="scientific">Apiosordaria backusii</name>
    <dbReference type="NCBI Taxonomy" id="314023"/>
    <lineage>
        <taxon>Eukaryota</taxon>
        <taxon>Fungi</taxon>
        <taxon>Dikarya</taxon>
        <taxon>Ascomycota</taxon>
        <taxon>Pezizomycotina</taxon>
        <taxon>Sordariomycetes</taxon>
        <taxon>Sordariomycetidae</taxon>
        <taxon>Sordariales</taxon>
        <taxon>Lasiosphaeriaceae</taxon>
        <taxon>Apiosordaria</taxon>
    </lineage>
</organism>
<dbReference type="PANTHER" id="PTHR33112:SF16">
    <property type="entry name" value="HETEROKARYON INCOMPATIBILITY DOMAIN-CONTAINING PROTEIN"/>
    <property type="match status" value="1"/>
</dbReference>
<dbReference type="EMBL" id="JAUKTV010000012">
    <property type="protein sequence ID" value="KAK0721216.1"/>
    <property type="molecule type" value="Genomic_DNA"/>
</dbReference>
<gene>
    <name evidence="2" type="ORF">B0T21DRAFT_423539</name>
</gene>
<dbReference type="Pfam" id="PF06985">
    <property type="entry name" value="HET"/>
    <property type="match status" value="1"/>
</dbReference>
<evidence type="ECO:0000313" key="3">
    <source>
        <dbReference type="Proteomes" id="UP001172159"/>
    </source>
</evidence>
<evidence type="ECO:0000259" key="1">
    <source>
        <dbReference type="Pfam" id="PF06985"/>
    </source>
</evidence>
<comment type="caution">
    <text evidence="2">The sequence shown here is derived from an EMBL/GenBank/DDBJ whole genome shotgun (WGS) entry which is preliminary data.</text>
</comment>
<dbReference type="InterPro" id="IPR010730">
    <property type="entry name" value="HET"/>
</dbReference>